<dbReference type="Proteomes" id="UP000000238">
    <property type="component" value="Chromosome"/>
</dbReference>
<dbReference type="GO" id="GO:0016491">
    <property type="term" value="F:oxidoreductase activity"/>
    <property type="evidence" value="ECO:0007669"/>
    <property type="project" value="UniProtKB-KW"/>
</dbReference>
<dbReference type="RefSeq" id="WP_011399474.1">
    <property type="nucleotide sequence ID" value="NC_007645.1"/>
</dbReference>
<keyword evidence="2" id="KW-0560">Oxidoreductase</keyword>
<evidence type="ECO:0000313" key="3">
    <source>
        <dbReference type="EMBL" id="ABC32415.1"/>
    </source>
</evidence>
<dbReference type="eggNOG" id="COG1028">
    <property type="taxonomic scope" value="Bacteria"/>
</dbReference>
<dbReference type="EMBL" id="CP000155">
    <property type="protein sequence ID" value="ABC32415.1"/>
    <property type="molecule type" value="Genomic_DNA"/>
</dbReference>
<dbReference type="STRING" id="349521.HCH_05764"/>
<dbReference type="PRINTS" id="PR00081">
    <property type="entry name" value="GDHRDH"/>
</dbReference>
<proteinExistence type="inferred from homology"/>
<evidence type="ECO:0000256" key="1">
    <source>
        <dbReference type="ARBA" id="ARBA00006484"/>
    </source>
</evidence>
<dbReference type="SUPFAM" id="SSF51735">
    <property type="entry name" value="NAD(P)-binding Rossmann-fold domains"/>
    <property type="match status" value="1"/>
</dbReference>
<dbReference type="Pfam" id="PF13561">
    <property type="entry name" value="adh_short_C2"/>
    <property type="match status" value="1"/>
</dbReference>
<dbReference type="AlphaFoldDB" id="Q2SAA9"/>
<dbReference type="PANTHER" id="PTHR43477">
    <property type="entry name" value="DIHYDROANTICAPSIN 7-DEHYDROGENASE"/>
    <property type="match status" value="1"/>
</dbReference>
<keyword evidence="4" id="KW-1185">Reference proteome</keyword>
<dbReference type="OrthoDB" id="9787486at2"/>
<protein>
    <submittedName>
        <fullName evidence="3">Short-chain alcohol dehydrogenase-like protein</fullName>
    </submittedName>
</protein>
<dbReference type="InterPro" id="IPR036291">
    <property type="entry name" value="NAD(P)-bd_dom_sf"/>
</dbReference>
<dbReference type="PANTHER" id="PTHR43477:SF1">
    <property type="entry name" value="DIHYDROANTICAPSIN 7-DEHYDROGENASE"/>
    <property type="match status" value="1"/>
</dbReference>
<dbReference type="Gene3D" id="3.40.50.720">
    <property type="entry name" value="NAD(P)-binding Rossmann-like Domain"/>
    <property type="match status" value="1"/>
</dbReference>
<dbReference type="InterPro" id="IPR051122">
    <property type="entry name" value="SDR_DHRS6-like"/>
</dbReference>
<reference evidence="3 4" key="1">
    <citation type="journal article" date="2005" name="Nucleic Acids Res.">
        <title>Genomic blueprint of Hahella chejuensis, a marine microbe producing an algicidal agent.</title>
        <authorList>
            <person name="Jeong H."/>
            <person name="Yim J.H."/>
            <person name="Lee C."/>
            <person name="Choi S.-H."/>
            <person name="Park Y.K."/>
            <person name="Yoon S.H."/>
            <person name="Hur C.-G."/>
            <person name="Kang H.-Y."/>
            <person name="Kim D."/>
            <person name="Lee H.H."/>
            <person name="Park K.H."/>
            <person name="Park S.-H."/>
            <person name="Park H.-S."/>
            <person name="Lee H.K."/>
            <person name="Oh T.K."/>
            <person name="Kim J.F."/>
        </authorList>
    </citation>
    <scope>NUCLEOTIDE SEQUENCE [LARGE SCALE GENOMIC DNA]</scope>
    <source>
        <strain evidence="3 4">KCTC 2396</strain>
    </source>
</reference>
<dbReference type="NCBIfam" id="NF005754">
    <property type="entry name" value="PRK07578.1"/>
    <property type="match status" value="1"/>
</dbReference>
<dbReference type="CDD" id="cd11731">
    <property type="entry name" value="Lin1944_like_SDR_c"/>
    <property type="match status" value="1"/>
</dbReference>
<dbReference type="HOGENOM" id="CLU_091006_0_0_6"/>
<gene>
    <name evidence="3" type="ordered locus">HCH_05764</name>
</gene>
<sequence length="200" mass="21433">MKIVVIGATGTIGKAVVENLQDRHEVIKVGKSGGDYQVDIADETSIRTLFETIGEFDALVSATGDLAFAPLTEMTSEQWDMGLRSKLMGQINLVRHGLKYVRDRGSFTLTSGILSIDPILWGAAATTVNGALERFAVAAAIEAPRGVRINVVSPTVLTESWDKYGSFFPGETPVDAAKVAKAFQKSIEGAQTGKVIYLRG</sequence>
<accession>Q2SAA9</accession>
<evidence type="ECO:0000313" key="4">
    <source>
        <dbReference type="Proteomes" id="UP000000238"/>
    </source>
</evidence>
<name>Q2SAA9_HAHCH</name>
<organism evidence="3 4">
    <name type="scientific">Hahella chejuensis (strain KCTC 2396)</name>
    <dbReference type="NCBI Taxonomy" id="349521"/>
    <lineage>
        <taxon>Bacteria</taxon>
        <taxon>Pseudomonadati</taxon>
        <taxon>Pseudomonadota</taxon>
        <taxon>Gammaproteobacteria</taxon>
        <taxon>Oceanospirillales</taxon>
        <taxon>Hahellaceae</taxon>
        <taxon>Hahella</taxon>
    </lineage>
</organism>
<dbReference type="InterPro" id="IPR002347">
    <property type="entry name" value="SDR_fam"/>
</dbReference>
<comment type="similarity">
    <text evidence="1">Belongs to the short-chain dehydrogenases/reductases (SDR) family.</text>
</comment>
<evidence type="ECO:0000256" key="2">
    <source>
        <dbReference type="ARBA" id="ARBA00023002"/>
    </source>
</evidence>
<dbReference type="KEGG" id="hch:HCH_05764"/>